<organism evidence="1 2">
    <name type="scientific">Multifurca ochricompacta</name>
    <dbReference type="NCBI Taxonomy" id="376703"/>
    <lineage>
        <taxon>Eukaryota</taxon>
        <taxon>Fungi</taxon>
        <taxon>Dikarya</taxon>
        <taxon>Basidiomycota</taxon>
        <taxon>Agaricomycotina</taxon>
        <taxon>Agaricomycetes</taxon>
        <taxon>Russulales</taxon>
        <taxon>Russulaceae</taxon>
        <taxon>Multifurca</taxon>
    </lineage>
</organism>
<proteinExistence type="predicted"/>
<dbReference type="Proteomes" id="UP001203297">
    <property type="component" value="Unassembled WGS sequence"/>
</dbReference>
<keyword evidence="2" id="KW-1185">Reference proteome</keyword>
<dbReference type="EMBL" id="WTXG01000029">
    <property type="protein sequence ID" value="KAI0298369.1"/>
    <property type="molecule type" value="Genomic_DNA"/>
</dbReference>
<evidence type="ECO:0000313" key="1">
    <source>
        <dbReference type="EMBL" id="KAI0298369.1"/>
    </source>
</evidence>
<dbReference type="AlphaFoldDB" id="A0AAD4M1G9"/>
<reference evidence="1" key="1">
    <citation type="journal article" date="2022" name="New Phytol.">
        <title>Evolutionary transition to the ectomycorrhizal habit in the genomes of a hyperdiverse lineage of mushroom-forming fungi.</title>
        <authorList>
            <person name="Looney B."/>
            <person name="Miyauchi S."/>
            <person name="Morin E."/>
            <person name="Drula E."/>
            <person name="Courty P.E."/>
            <person name="Kohler A."/>
            <person name="Kuo A."/>
            <person name="LaButti K."/>
            <person name="Pangilinan J."/>
            <person name="Lipzen A."/>
            <person name="Riley R."/>
            <person name="Andreopoulos W."/>
            <person name="He G."/>
            <person name="Johnson J."/>
            <person name="Nolan M."/>
            <person name="Tritt A."/>
            <person name="Barry K.W."/>
            <person name="Grigoriev I.V."/>
            <person name="Nagy L.G."/>
            <person name="Hibbett D."/>
            <person name="Henrissat B."/>
            <person name="Matheny P.B."/>
            <person name="Labbe J."/>
            <person name="Martin F.M."/>
        </authorList>
    </citation>
    <scope>NUCLEOTIDE SEQUENCE</scope>
    <source>
        <strain evidence="1">BPL690</strain>
    </source>
</reference>
<accession>A0AAD4M1G9</accession>
<name>A0AAD4M1G9_9AGAM</name>
<evidence type="ECO:0000313" key="2">
    <source>
        <dbReference type="Proteomes" id="UP001203297"/>
    </source>
</evidence>
<gene>
    <name evidence="1" type="ORF">B0F90DRAFT_1818744</name>
</gene>
<protein>
    <submittedName>
        <fullName evidence="1">Uncharacterized protein</fullName>
    </submittedName>
</protein>
<comment type="caution">
    <text evidence="1">The sequence shown here is derived from an EMBL/GenBank/DDBJ whole genome shotgun (WGS) entry which is preliminary data.</text>
</comment>
<sequence>MFGLRNLKDHLSEVNSPLAEKFTTIDKDLESLTMSLMLNGTIEISDGGSQVDDGMNPFGHPHSSKCNFPDVVVKQQKLLEERDVLASEIQELPGFGGFLKTPSFENIRIAASHGPVVIINHSKWRSDILILLYNSSPSYIPTTNDFYCRANELRDCLVVARKEGLDSDRYERALRSVLKSLHNLVGKPVVDRLHTLGVPEQS</sequence>